<gene>
    <name evidence="3" type="ORF">COV41_00980</name>
</gene>
<dbReference type="InterPro" id="IPR000943">
    <property type="entry name" value="RNA_pol_sigma70"/>
</dbReference>
<dbReference type="PRINTS" id="PR00046">
    <property type="entry name" value="SIGMA70FCT"/>
</dbReference>
<dbReference type="InterPro" id="IPR007759">
    <property type="entry name" value="Asxl_HARE-HTH"/>
</dbReference>
<dbReference type="Gene3D" id="1.10.10.10">
    <property type="entry name" value="Winged helix-like DNA-binding domain superfamily/Winged helix DNA-binding domain"/>
    <property type="match status" value="1"/>
</dbReference>
<evidence type="ECO:0000313" key="3">
    <source>
        <dbReference type="EMBL" id="PIR26587.1"/>
    </source>
</evidence>
<dbReference type="PROSITE" id="PS51913">
    <property type="entry name" value="HTH_HARE"/>
    <property type="match status" value="1"/>
</dbReference>
<feature type="domain" description="HTH HARE-type" evidence="2">
    <location>
        <begin position="215"/>
        <end position="287"/>
    </location>
</feature>
<protein>
    <recommendedName>
        <fullName evidence="2">HTH HARE-type domain-containing protein</fullName>
    </recommendedName>
</protein>
<dbReference type="Gene3D" id="1.10.10.1250">
    <property type="entry name" value="RNA polymerase, subunit delta, N-terminal domain"/>
    <property type="match status" value="1"/>
</dbReference>
<dbReference type="InterPro" id="IPR013324">
    <property type="entry name" value="RNA_pol_sigma_r3/r4-like"/>
</dbReference>
<dbReference type="GO" id="GO:0003700">
    <property type="term" value="F:DNA-binding transcription factor activity"/>
    <property type="evidence" value="ECO:0007669"/>
    <property type="project" value="InterPro"/>
</dbReference>
<dbReference type="InterPro" id="IPR038087">
    <property type="entry name" value="RNAP_delta_N_dom_sf"/>
</dbReference>
<proteinExistence type="predicted"/>
<dbReference type="InterPro" id="IPR036388">
    <property type="entry name" value="WH-like_DNA-bd_sf"/>
</dbReference>
<organism evidence="3 4">
    <name type="scientific">Candidatus Brennerbacteria bacterium CG11_big_fil_rev_8_21_14_0_20_43_10</name>
    <dbReference type="NCBI Taxonomy" id="1974523"/>
    <lineage>
        <taxon>Bacteria</taxon>
        <taxon>Candidatus Brenneribacteriota</taxon>
    </lineage>
</organism>
<dbReference type="AlphaFoldDB" id="A0A2H0PX53"/>
<evidence type="ECO:0000259" key="2">
    <source>
        <dbReference type="PROSITE" id="PS51913"/>
    </source>
</evidence>
<reference evidence="3 4" key="1">
    <citation type="submission" date="2017-09" db="EMBL/GenBank/DDBJ databases">
        <title>Depth-based differentiation of microbial function through sediment-hosted aquifers and enrichment of novel symbionts in the deep terrestrial subsurface.</title>
        <authorList>
            <person name="Probst A.J."/>
            <person name="Ladd B."/>
            <person name="Jarett J.K."/>
            <person name="Geller-Mcgrath D.E."/>
            <person name="Sieber C.M."/>
            <person name="Emerson J.B."/>
            <person name="Anantharaman K."/>
            <person name="Thomas B.C."/>
            <person name="Malmstrom R."/>
            <person name="Stieglmeier M."/>
            <person name="Klingl A."/>
            <person name="Woyke T."/>
            <person name="Ryan C.M."/>
            <person name="Banfield J.F."/>
        </authorList>
    </citation>
    <scope>NUCLEOTIDE SEQUENCE [LARGE SCALE GENOMIC DNA]</scope>
    <source>
        <strain evidence="3">CG11_big_fil_rev_8_21_14_0_20_43_10</strain>
    </source>
</reference>
<evidence type="ECO:0000256" key="1">
    <source>
        <dbReference type="ARBA" id="ARBA00023163"/>
    </source>
</evidence>
<dbReference type="Proteomes" id="UP000236846">
    <property type="component" value="Unassembled WGS sequence"/>
</dbReference>
<dbReference type="Pfam" id="PF04545">
    <property type="entry name" value="Sigma70_r4"/>
    <property type="match status" value="1"/>
</dbReference>
<keyword evidence="1" id="KW-0804">Transcription</keyword>
<evidence type="ECO:0000313" key="4">
    <source>
        <dbReference type="Proteomes" id="UP000236846"/>
    </source>
</evidence>
<name>A0A2H0PX53_9BACT</name>
<dbReference type="SUPFAM" id="SSF88659">
    <property type="entry name" value="Sigma3 and sigma4 domains of RNA polymerase sigma factors"/>
    <property type="match status" value="1"/>
</dbReference>
<dbReference type="GO" id="GO:0006352">
    <property type="term" value="P:DNA-templated transcription initiation"/>
    <property type="evidence" value="ECO:0007669"/>
    <property type="project" value="InterPro"/>
</dbReference>
<sequence>MVEQLIQETLHIVPQRTREVVSRRYGIVTGKIETLDKIGKSLKITRERVRQIESAGLVMIRKALPKSFEKFSAVVHDHLKHFDGVREESRLLRELMYVMNEENTNPMCIRFLLMLDSSMTYMPETDSCAAFWTDALKTAEKVFAFVKLVDKTFAKRTTPISVEDAESFFVDCAKKVGIKTLRPGIALSYACLSKMLTFSPFGYIGAAHMKQIVPGNVGDKALMVLRQAEHPLHFRDLAQAINTHASVASNFHPVWQRTVRAQTVHNELIRNRNFVLVGRGLYALKEWGYQGGTVREVIADILQKAAKPLAISDIVKRVQKRKIVKESTIFINLQNKKFFSRDANGKYALRRIGRQMEEA</sequence>
<dbReference type="EMBL" id="PCXE01000017">
    <property type="protein sequence ID" value="PIR26587.1"/>
    <property type="molecule type" value="Genomic_DNA"/>
</dbReference>
<accession>A0A2H0PX53</accession>
<dbReference type="InterPro" id="IPR007630">
    <property type="entry name" value="RNA_pol_sigma70_r4"/>
</dbReference>
<comment type="caution">
    <text evidence="3">The sequence shown here is derived from an EMBL/GenBank/DDBJ whole genome shotgun (WGS) entry which is preliminary data.</text>
</comment>